<dbReference type="RefSeq" id="WP_068218778.1">
    <property type="nucleotide sequence ID" value="NZ_CP139724.1"/>
</dbReference>
<dbReference type="EMBL" id="LRPC01000003">
    <property type="protein sequence ID" value="KYG76901.1"/>
    <property type="molecule type" value="Genomic_DNA"/>
</dbReference>
<keyword evidence="1" id="KW-0732">Signal</keyword>
<dbReference type="OrthoDB" id="9860832at2"/>
<dbReference type="STRING" id="333140.AWW68_19175"/>
<comment type="caution">
    <text evidence="2">The sequence shown here is derived from an EMBL/GenBank/DDBJ whole genome shotgun (WGS) entry which is preliminary data.</text>
</comment>
<keyword evidence="3" id="KW-1185">Reference proteome</keyword>
<name>A0A150XDX4_9BACT</name>
<feature type="signal peptide" evidence="1">
    <location>
        <begin position="1"/>
        <end position="20"/>
    </location>
</feature>
<dbReference type="AlphaFoldDB" id="A0A150XDX4"/>
<reference evidence="2 3" key="1">
    <citation type="submission" date="2016-01" db="EMBL/GenBank/DDBJ databases">
        <title>Genome sequencing of Roseivirga spongicola UST030701-084.</title>
        <authorList>
            <person name="Selvaratnam C."/>
            <person name="Thevarajoo S."/>
            <person name="Goh K.M."/>
            <person name="Ee R."/>
            <person name="Chan K.-G."/>
            <person name="Chong C.S."/>
        </authorList>
    </citation>
    <scope>NUCLEOTIDE SEQUENCE [LARGE SCALE GENOMIC DNA]</scope>
    <source>
        <strain evidence="2 3">UST030701-084</strain>
    </source>
</reference>
<protein>
    <recommendedName>
        <fullName evidence="4">Thioredoxin domain-containing protein</fullName>
    </recommendedName>
</protein>
<sequence>MKNKYAFIIVLLLASTLVLTQSCINKNESNQYPFLSEFTRYMKEVHNQSLNEGEIYYLLDLQSCDPCIEKNLALLNEMSNELDLNVIFINNTRFNIWDSLIENIKQKYSTFIDLGGEAHLFEIGLSKPLIIYFEKESHTDYMSVSDYEIDLAYSFIKENLKN</sequence>
<dbReference type="PROSITE" id="PS51257">
    <property type="entry name" value="PROKAR_LIPOPROTEIN"/>
    <property type="match status" value="1"/>
</dbReference>
<evidence type="ECO:0000313" key="3">
    <source>
        <dbReference type="Proteomes" id="UP000075606"/>
    </source>
</evidence>
<proteinExistence type="predicted"/>
<evidence type="ECO:0008006" key="4">
    <source>
        <dbReference type="Google" id="ProtNLM"/>
    </source>
</evidence>
<evidence type="ECO:0000256" key="1">
    <source>
        <dbReference type="SAM" id="SignalP"/>
    </source>
</evidence>
<feature type="chain" id="PRO_5007574545" description="Thioredoxin domain-containing protein" evidence="1">
    <location>
        <begin position="21"/>
        <end position="162"/>
    </location>
</feature>
<gene>
    <name evidence="2" type="ORF">AWW68_19175</name>
</gene>
<organism evidence="2 3">
    <name type="scientific">Roseivirga spongicola</name>
    <dbReference type="NCBI Taxonomy" id="333140"/>
    <lineage>
        <taxon>Bacteria</taxon>
        <taxon>Pseudomonadati</taxon>
        <taxon>Bacteroidota</taxon>
        <taxon>Cytophagia</taxon>
        <taxon>Cytophagales</taxon>
        <taxon>Roseivirgaceae</taxon>
        <taxon>Roseivirga</taxon>
    </lineage>
</organism>
<evidence type="ECO:0000313" key="2">
    <source>
        <dbReference type="EMBL" id="KYG76901.1"/>
    </source>
</evidence>
<dbReference type="Proteomes" id="UP000075606">
    <property type="component" value="Unassembled WGS sequence"/>
</dbReference>
<accession>A0A150XDX4</accession>